<feature type="region of interest" description="Disordered" evidence="1">
    <location>
        <begin position="1"/>
        <end position="25"/>
    </location>
</feature>
<dbReference type="Proteomes" id="UP001166052">
    <property type="component" value="Unassembled WGS sequence"/>
</dbReference>
<dbReference type="Pfam" id="PF00350">
    <property type="entry name" value="Dynamin_N"/>
    <property type="match status" value="1"/>
</dbReference>
<feature type="domain" description="GIY-YIG" evidence="2">
    <location>
        <begin position="93"/>
        <end position="187"/>
    </location>
</feature>
<dbReference type="SUPFAM" id="SSF82771">
    <property type="entry name" value="GIY-YIG endonuclease"/>
    <property type="match status" value="1"/>
</dbReference>
<dbReference type="PROSITE" id="PS50164">
    <property type="entry name" value="GIY_YIG"/>
    <property type="match status" value="1"/>
</dbReference>
<accession>A0ABS2Z3L4</accession>
<dbReference type="InterPro" id="IPR027417">
    <property type="entry name" value="P-loop_NTPase"/>
</dbReference>
<evidence type="ECO:0000313" key="4">
    <source>
        <dbReference type="Proteomes" id="UP001166052"/>
    </source>
</evidence>
<dbReference type="InterPro" id="IPR053082">
    <property type="entry name" value="Nuclear_GTPase_SLIP-GC"/>
</dbReference>
<dbReference type="Gene3D" id="3.40.50.300">
    <property type="entry name" value="P-loop containing nucleotide triphosphate hydrolases"/>
    <property type="match status" value="2"/>
</dbReference>
<dbReference type="InterPro" id="IPR035901">
    <property type="entry name" value="GIY-YIG_endonuc_sf"/>
</dbReference>
<dbReference type="EMBL" id="JAAWVN010022453">
    <property type="protein sequence ID" value="MBN3293641.1"/>
    <property type="molecule type" value="Genomic_DNA"/>
</dbReference>
<evidence type="ECO:0000256" key="1">
    <source>
        <dbReference type="SAM" id="MobiDB-lite"/>
    </source>
</evidence>
<name>A0ABS2Z3L4_POLSE</name>
<sequence>MDQFAQDSCIPRFEDPRPSSHATGSTSQVYVKHPQFLHVVAKPPQKYSTVELGVHNCTSKCELCKKHLKNIKIFKSTTKQKSHEIKSILTCKSSSVIYVIECQKPDCKKQYVGKTRNSLKSRFSTHKSAISRKNHLPLYEHFNNIGHSFEDLKMFPIEQHDDLVMLDKREIFWIKTLGTQYPDGLNSETYESDSPIPFKRRKEPSLPVEAQEKLDKYYESKEEARFTISTVYEKLKKLSCPGNDQEFLNQLRKITSKLMSKKIHENIYIGIFGKTGAGKSSLINALLNEVNLLPTSDSKACTSCIVKVKAHEDLNEKYKAKITFISKEEWIKDLKTLVENCQSDNDQSMSDSDDEEDQDGEDSEGEMAKEKLTAVYGEEGPSKSYDELLNIKLEMLNSPKKTISAESVKELSKNINQYIRSDMDEETKSYWPLVKSVTVYLPRSQNLLDNVVLIDFPGTGDTNKDRNEMWKRYLNKCTSVWIVSEITRAESDQNASKILRSVLKHIAGGGQCENITIICTKTDIVGIESDDVGNEHHGESSENSENDRKREKILKKNKKVKTNLTRSCEDTAKKMLGNEVTDHKDFIKVFTVSSEQFRNKRNPFLSEEETEFPGLEKHLLEFYVNQIKKDVENYVTEVSGITSFLNVPQKNAKQEAVINTVFTELSGFLNKDLQKVEDFFVKYSDKLQVELNKGVKTAAKQCLQNAENILKPKNKKDYRGYHKTVKALVRNDGIYRTKKGEIHDLNNKLASPLYKSVDMIIISTFRMQQATRNTIKGALNSLQINVFAECDKHQNKIAPLRLVFIKSQLKGVVASLEKGIIDGKKRLYNSLDLSIQKELSPVYIAASSITGPKFLMRVQTMFTERLDKLKNQMFQNAQKEMLLELTKLKGYVINTVEHEMEQHLKLALSQFPEGLDLPDFQEELKKVKIICDDLELRLFYQKP</sequence>
<feature type="non-terminal residue" evidence="3">
    <location>
        <position position="943"/>
    </location>
</feature>
<reference evidence="3" key="1">
    <citation type="journal article" date="2021" name="Cell">
        <title>Tracing the genetic footprints of vertebrate landing in non-teleost ray-finned fishes.</title>
        <authorList>
            <person name="Bi X."/>
            <person name="Wang K."/>
            <person name="Yang L."/>
            <person name="Pan H."/>
            <person name="Jiang H."/>
            <person name="Wei Q."/>
            <person name="Fang M."/>
            <person name="Yu H."/>
            <person name="Zhu C."/>
            <person name="Cai Y."/>
            <person name="He Y."/>
            <person name="Gan X."/>
            <person name="Zeng H."/>
            <person name="Yu D."/>
            <person name="Zhu Y."/>
            <person name="Jiang H."/>
            <person name="Qiu Q."/>
            <person name="Yang H."/>
            <person name="Zhang Y.E."/>
            <person name="Wang W."/>
            <person name="Zhu M."/>
            <person name="He S."/>
            <person name="Zhang G."/>
        </authorList>
    </citation>
    <scope>NUCLEOTIDE SEQUENCE</scope>
    <source>
        <strain evidence="3">Bchr_001</strain>
    </source>
</reference>
<dbReference type="CDD" id="cd10442">
    <property type="entry name" value="GIY-YIG_PLEs"/>
    <property type="match status" value="1"/>
</dbReference>
<feature type="region of interest" description="Disordered" evidence="1">
    <location>
        <begin position="530"/>
        <end position="551"/>
    </location>
</feature>
<dbReference type="InterPro" id="IPR045063">
    <property type="entry name" value="Dynamin_N"/>
</dbReference>
<evidence type="ECO:0000259" key="2">
    <source>
        <dbReference type="PROSITE" id="PS50164"/>
    </source>
</evidence>
<feature type="compositionally biased region" description="Basic and acidic residues" evidence="1">
    <location>
        <begin position="533"/>
        <end position="550"/>
    </location>
</feature>
<dbReference type="PANTHER" id="PTHR47308:SF1">
    <property type="entry name" value="NUCLEAR GTPASE SLIP-GC"/>
    <property type="match status" value="1"/>
</dbReference>
<protein>
    <submittedName>
        <fullName evidence="3">SLIP GTPase</fullName>
    </submittedName>
</protein>
<feature type="non-terminal residue" evidence="3">
    <location>
        <position position="1"/>
    </location>
</feature>
<dbReference type="InterPro" id="IPR000305">
    <property type="entry name" value="GIY-YIG_endonuc"/>
</dbReference>
<feature type="compositionally biased region" description="Acidic residues" evidence="1">
    <location>
        <begin position="351"/>
        <end position="365"/>
    </location>
</feature>
<dbReference type="PANTHER" id="PTHR47308">
    <property type="entry name" value="NUCLEAR GTPASE SLIP-GC"/>
    <property type="match status" value="1"/>
</dbReference>
<gene>
    <name evidence="3" type="primary">Nuggc_7</name>
    <name evidence="3" type="ORF">GTO92_0007719</name>
</gene>
<feature type="region of interest" description="Disordered" evidence="1">
    <location>
        <begin position="343"/>
        <end position="367"/>
    </location>
</feature>
<dbReference type="SUPFAM" id="SSF52540">
    <property type="entry name" value="P-loop containing nucleoside triphosphate hydrolases"/>
    <property type="match status" value="1"/>
</dbReference>
<evidence type="ECO:0000313" key="3">
    <source>
        <dbReference type="EMBL" id="MBN3293641.1"/>
    </source>
</evidence>
<comment type="caution">
    <text evidence="3">The sequence shown here is derived from an EMBL/GenBank/DDBJ whole genome shotgun (WGS) entry which is preliminary data.</text>
</comment>
<organism evidence="3 4">
    <name type="scientific">Polypterus senegalus</name>
    <name type="common">Senegal bichir</name>
    <dbReference type="NCBI Taxonomy" id="55291"/>
    <lineage>
        <taxon>Eukaryota</taxon>
        <taxon>Metazoa</taxon>
        <taxon>Chordata</taxon>
        <taxon>Craniata</taxon>
        <taxon>Vertebrata</taxon>
        <taxon>Euteleostomi</taxon>
        <taxon>Actinopterygii</taxon>
        <taxon>Polypteriformes</taxon>
        <taxon>Polypteridae</taxon>
        <taxon>Polypterus</taxon>
    </lineage>
</organism>
<proteinExistence type="predicted"/>
<keyword evidence="4" id="KW-1185">Reference proteome</keyword>